<evidence type="ECO:0000256" key="1">
    <source>
        <dbReference type="SAM" id="MobiDB-lite"/>
    </source>
</evidence>
<evidence type="ECO:0000313" key="3">
    <source>
        <dbReference type="Proteomes" id="UP000320762"/>
    </source>
</evidence>
<dbReference type="Proteomes" id="UP000320762">
    <property type="component" value="Unassembled WGS sequence"/>
</dbReference>
<sequence length="553" mass="61465">MFESLFVAAHHAFTTFAHSEVLEACALCLSPRKTRQACRAGSLSFQHVGLRTTRSGTTYGRYYTVNNPEFDLDALLKSRCDEDDEQDEDDLVGAESTSRPPSPAAQPAKRHRRASLSSNQPTSTPQFTKKSRLSPGVPNPSPDHPSSPASLPKDSRPGPHSTAPAMHKASKKRNSRRSRRTQAQNRVPEMDWTPRRSGVLRNARHIAEAQFERVDLDWDDQEVTSTGFTAKRSGGEEKLYALDDLIGTKAKVPGMKLIDWDGSETIGLCAQDGRTFGVLAGHPDDPNWDSVHESLASEIAARGARTSFPKASREHRRGRFGAEAHGVSHGGGQTAPGVLKHTKGMAATLAYLVGLTAMIRIAHFSSSVFYNWAPKLWTYYAEHMHGLFENDPTLKRNFPYSVWACITINFGPRTVTFKHRDFGNLPFGWCAITALGKYDANRGGHLVLWECGLVIRFPPGSTIIIPSGIIHHSNTKIARRETRYSVTQYTSGALFRWVEHGCMLDEEYYNSLSPSEYDEAVEKNARRWKEGARLWSTVSELQDVASERVDVLG</sequence>
<gene>
    <name evidence="2" type="ORF">BD626DRAFT_549418</name>
</gene>
<dbReference type="OrthoDB" id="3202607at2759"/>
<protein>
    <submittedName>
        <fullName evidence="2">Uncharacterized protein</fullName>
    </submittedName>
</protein>
<feature type="compositionally biased region" description="Basic residues" evidence="1">
    <location>
        <begin position="168"/>
        <end position="180"/>
    </location>
</feature>
<evidence type="ECO:0000313" key="2">
    <source>
        <dbReference type="EMBL" id="TRM60973.1"/>
    </source>
</evidence>
<keyword evidence="3" id="KW-1185">Reference proteome</keyword>
<dbReference type="STRING" id="97359.A0A550C839"/>
<dbReference type="Gene3D" id="3.60.130.30">
    <property type="match status" value="1"/>
</dbReference>
<feature type="region of interest" description="Disordered" evidence="1">
    <location>
        <begin position="81"/>
        <end position="189"/>
    </location>
</feature>
<dbReference type="AlphaFoldDB" id="A0A550C839"/>
<feature type="compositionally biased region" description="Polar residues" evidence="1">
    <location>
        <begin position="115"/>
        <end position="128"/>
    </location>
</feature>
<name>A0A550C839_9AGAR</name>
<reference evidence="2 3" key="1">
    <citation type="journal article" date="2019" name="New Phytol.">
        <title>Comparative genomics reveals unique wood-decay strategies and fruiting body development in the Schizophyllaceae.</title>
        <authorList>
            <person name="Almasi E."/>
            <person name="Sahu N."/>
            <person name="Krizsan K."/>
            <person name="Balint B."/>
            <person name="Kovacs G.M."/>
            <person name="Kiss B."/>
            <person name="Cseklye J."/>
            <person name="Drula E."/>
            <person name="Henrissat B."/>
            <person name="Nagy I."/>
            <person name="Chovatia M."/>
            <person name="Adam C."/>
            <person name="LaButti K."/>
            <person name="Lipzen A."/>
            <person name="Riley R."/>
            <person name="Grigoriev I.V."/>
            <person name="Nagy L.G."/>
        </authorList>
    </citation>
    <scope>NUCLEOTIDE SEQUENCE [LARGE SCALE GENOMIC DNA]</scope>
    <source>
        <strain evidence="2 3">NL-1724</strain>
    </source>
</reference>
<organism evidence="2 3">
    <name type="scientific">Schizophyllum amplum</name>
    <dbReference type="NCBI Taxonomy" id="97359"/>
    <lineage>
        <taxon>Eukaryota</taxon>
        <taxon>Fungi</taxon>
        <taxon>Dikarya</taxon>
        <taxon>Basidiomycota</taxon>
        <taxon>Agaricomycotina</taxon>
        <taxon>Agaricomycetes</taxon>
        <taxon>Agaricomycetidae</taxon>
        <taxon>Agaricales</taxon>
        <taxon>Schizophyllaceae</taxon>
        <taxon>Schizophyllum</taxon>
    </lineage>
</organism>
<feature type="compositionally biased region" description="Acidic residues" evidence="1">
    <location>
        <begin position="81"/>
        <end position="92"/>
    </location>
</feature>
<accession>A0A550C839</accession>
<dbReference type="EMBL" id="VDMD01000019">
    <property type="protein sequence ID" value="TRM60973.1"/>
    <property type="molecule type" value="Genomic_DNA"/>
</dbReference>
<proteinExistence type="predicted"/>
<comment type="caution">
    <text evidence="2">The sequence shown here is derived from an EMBL/GenBank/DDBJ whole genome shotgun (WGS) entry which is preliminary data.</text>
</comment>